<dbReference type="SUPFAM" id="SSF52047">
    <property type="entry name" value="RNI-like"/>
    <property type="match status" value="1"/>
</dbReference>
<dbReference type="InterPro" id="IPR032675">
    <property type="entry name" value="LRR_dom_sf"/>
</dbReference>
<dbReference type="EnsemblProtists" id="Phyra82581">
    <property type="protein sequence ID" value="Phyra82581"/>
    <property type="gene ID" value="Phyra82581"/>
</dbReference>
<dbReference type="VEuPathDB" id="FungiDB:KRP23_14257"/>
<dbReference type="AlphaFoldDB" id="H3GY43"/>
<dbReference type="VEuPathDB" id="FungiDB:KRP22_14527"/>
<proteinExistence type="predicted"/>
<dbReference type="Proteomes" id="UP000005238">
    <property type="component" value="Unassembled WGS sequence"/>
</dbReference>
<protein>
    <submittedName>
        <fullName evidence="1">Uncharacterized protein</fullName>
    </submittedName>
</protein>
<sequence>MSLKLQSATDLVIKYVASASSDNAASSPLQLTRCGFGTAVGRSWPLSPCECWVRLDVVTRNQIDVALPQTGKATLAQQLQARRSLLELICQLVSTASCRWEENFELLWWPAVLRPTDFKNEKYLETVQGVGSSPKFMLSMGRPTLENVHMFFQFLQMGRRGLLEKEDWQLLKRLRMEKRGETRVEIGMRLANNVVDTAILRSMVLAMQEYFIMEKRTSETEGESLRVDYQVTALWFHNSRFLNAAEDLSLLARIITLPSSTIRTLMLPGVFFNSLRNPAGLGGFQSFVKQVLVPSSSLRSLDLTRTGIDSNCVAALCSALRYSAPLTKLSIGHTIRGAHTNSRLVWAWIFLAVFHVDSGSELEHFDVSGLQLQKHDAGKWCSSKMDVYLKGKAVGSVHCLQVSGYLFDY</sequence>
<reference evidence="2" key="1">
    <citation type="journal article" date="2006" name="Science">
        <title>Phytophthora genome sequences uncover evolutionary origins and mechanisms of pathogenesis.</title>
        <authorList>
            <person name="Tyler B.M."/>
            <person name="Tripathy S."/>
            <person name="Zhang X."/>
            <person name="Dehal P."/>
            <person name="Jiang R.H."/>
            <person name="Aerts A."/>
            <person name="Arredondo F.D."/>
            <person name="Baxter L."/>
            <person name="Bensasson D."/>
            <person name="Beynon J.L."/>
            <person name="Chapman J."/>
            <person name="Damasceno C.M."/>
            <person name="Dorrance A.E."/>
            <person name="Dou D."/>
            <person name="Dickerman A.W."/>
            <person name="Dubchak I.L."/>
            <person name="Garbelotto M."/>
            <person name="Gijzen M."/>
            <person name="Gordon S.G."/>
            <person name="Govers F."/>
            <person name="Grunwald N.J."/>
            <person name="Huang W."/>
            <person name="Ivors K.L."/>
            <person name="Jones R.W."/>
            <person name="Kamoun S."/>
            <person name="Krampis K."/>
            <person name="Lamour K.H."/>
            <person name="Lee M.K."/>
            <person name="McDonald W.H."/>
            <person name="Medina M."/>
            <person name="Meijer H.J."/>
            <person name="Nordberg E.K."/>
            <person name="Maclean D.J."/>
            <person name="Ospina-Giraldo M.D."/>
            <person name="Morris P.F."/>
            <person name="Phuntumart V."/>
            <person name="Putnam N.H."/>
            <person name="Rash S."/>
            <person name="Rose J.K."/>
            <person name="Sakihama Y."/>
            <person name="Salamov A.A."/>
            <person name="Savidor A."/>
            <person name="Scheuring C.F."/>
            <person name="Smith B.M."/>
            <person name="Sobral B.W."/>
            <person name="Terry A."/>
            <person name="Torto-Alalibo T.A."/>
            <person name="Win J."/>
            <person name="Xu Z."/>
            <person name="Zhang H."/>
            <person name="Grigoriev I.V."/>
            <person name="Rokhsar D.S."/>
            <person name="Boore J.L."/>
        </authorList>
    </citation>
    <scope>NUCLEOTIDE SEQUENCE [LARGE SCALE GENOMIC DNA]</scope>
    <source>
        <strain evidence="2">Pr102</strain>
    </source>
</reference>
<organism evidence="1 2">
    <name type="scientific">Phytophthora ramorum</name>
    <name type="common">Sudden oak death agent</name>
    <dbReference type="NCBI Taxonomy" id="164328"/>
    <lineage>
        <taxon>Eukaryota</taxon>
        <taxon>Sar</taxon>
        <taxon>Stramenopiles</taxon>
        <taxon>Oomycota</taxon>
        <taxon>Peronosporomycetes</taxon>
        <taxon>Peronosporales</taxon>
        <taxon>Peronosporaceae</taxon>
        <taxon>Phytophthora</taxon>
    </lineage>
</organism>
<evidence type="ECO:0000313" key="2">
    <source>
        <dbReference type="Proteomes" id="UP000005238"/>
    </source>
</evidence>
<evidence type="ECO:0000313" key="1">
    <source>
        <dbReference type="EnsemblProtists" id="Phyra82581"/>
    </source>
</evidence>
<dbReference type="eggNOG" id="ENOG502SNVX">
    <property type="taxonomic scope" value="Eukaryota"/>
</dbReference>
<dbReference type="InParanoid" id="H3GY43"/>
<dbReference type="EMBL" id="DS566071">
    <property type="status" value="NOT_ANNOTATED_CDS"/>
    <property type="molecule type" value="Genomic_DNA"/>
</dbReference>
<dbReference type="HOGENOM" id="CLU_673505_0_0_1"/>
<accession>H3GY43</accession>
<name>H3GY43_PHYRM</name>
<keyword evidence="2" id="KW-1185">Reference proteome</keyword>
<dbReference type="Gene3D" id="3.80.10.10">
    <property type="entry name" value="Ribonuclease Inhibitor"/>
    <property type="match status" value="1"/>
</dbReference>
<reference evidence="1" key="2">
    <citation type="submission" date="2015-06" db="UniProtKB">
        <authorList>
            <consortium name="EnsemblProtists"/>
        </authorList>
    </citation>
    <scope>IDENTIFICATION</scope>
    <source>
        <strain evidence="1">Pr102</strain>
    </source>
</reference>